<evidence type="ECO:0000313" key="2">
    <source>
        <dbReference type="Proteomes" id="UP000270299"/>
    </source>
</evidence>
<reference evidence="1 2" key="1">
    <citation type="submission" date="2018-10" db="EMBL/GenBank/DDBJ databases">
        <authorList>
            <person name="Li J."/>
        </authorList>
    </citation>
    <scope>NUCLEOTIDE SEQUENCE [LARGE SCALE GENOMIC DNA]</scope>
    <source>
        <strain evidence="1 2">CCTCC AB209002</strain>
    </source>
</reference>
<proteinExistence type="predicted"/>
<dbReference type="Proteomes" id="UP000270299">
    <property type="component" value="Unassembled WGS sequence"/>
</dbReference>
<evidence type="ECO:0000313" key="1">
    <source>
        <dbReference type="EMBL" id="RLP68529.1"/>
    </source>
</evidence>
<gene>
    <name evidence="1" type="ORF">D9V29_13705</name>
</gene>
<keyword evidence="2" id="KW-1185">Reference proteome</keyword>
<name>A0A3L6ZKL5_9MICO</name>
<dbReference type="AlphaFoldDB" id="A0A3L6ZKL5"/>
<organism evidence="1 2">
    <name type="scientific">Mycetocola manganoxydans</name>
    <dbReference type="NCBI Taxonomy" id="699879"/>
    <lineage>
        <taxon>Bacteria</taxon>
        <taxon>Bacillati</taxon>
        <taxon>Actinomycetota</taxon>
        <taxon>Actinomycetes</taxon>
        <taxon>Micrococcales</taxon>
        <taxon>Microbacteriaceae</taxon>
        <taxon>Mycetocola</taxon>
    </lineage>
</organism>
<dbReference type="EMBL" id="RCUV01000020">
    <property type="protein sequence ID" value="RLP68529.1"/>
    <property type="molecule type" value="Genomic_DNA"/>
</dbReference>
<accession>A0A3L6ZKL5</accession>
<protein>
    <submittedName>
        <fullName evidence="1">Uncharacterized protein</fullName>
    </submittedName>
</protein>
<comment type="caution">
    <text evidence="1">The sequence shown here is derived from an EMBL/GenBank/DDBJ whole genome shotgun (WGS) entry which is preliminary data.</text>
</comment>
<sequence length="220" mass="24750">MVFWGRYDTIASTVYASDDRLTAYMELLAPYRTKINEARRALQKEADFIGVPLEELWQKVVAEWDEAGNMKASWLPRNFRDGRSLFTLKFPPGWWVDMTATDTLAAINRHFDAGLPTSKDSRAEPLTLAQVTGDDRTLTTAIATWLREDVVLDDGTVPLGVRFLSKHGRPPGGTGMCWGYWMRATDLGEAEPVAVTDTEPILETDTALKKAQEHCKIKTR</sequence>